<dbReference type="Pfam" id="PF01588">
    <property type="entry name" value="tRNA_bind"/>
    <property type="match status" value="1"/>
</dbReference>
<keyword evidence="1 3" id="KW-0820">tRNA-binding</keyword>
<dbReference type="SUPFAM" id="SSF141694">
    <property type="entry name" value="AF2212/PG0164-like"/>
    <property type="match status" value="1"/>
</dbReference>
<dbReference type="EMBL" id="JACHXU010000017">
    <property type="protein sequence ID" value="MBB3208610.1"/>
    <property type="molecule type" value="Genomic_DNA"/>
</dbReference>
<dbReference type="Gene3D" id="2.40.30.100">
    <property type="entry name" value="AF2212/PG0164-like"/>
    <property type="match status" value="1"/>
</dbReference>
<dbReference type="InterPro" id="IPR008231">
    <property type="entry name" value="CsaA"/>
</dbReference>
<dbReference type="AlphaFoldDB" id="A0A7W5E1T2"/>
<dbReference type="RefSeq" id="WP_184306778.1">
    <property type="nucleotide sequence ID" value="NZ_JACHXU010000017.1"/>
</dbReference>
<feature type="domain" description="TRNA-binding" evidence="4">
    <location>
        <begin position="159"/>
        <end position="263"/>
    </location>
</feature>
<organism evidence="5 6">
    <name type="scientific">Aporhodopirellula rubra</name>
    <dbReference type="NCBI Taxonomy" id="980271"/>
    <lineage>
        <taxon>Bacteria</taxon>
        <taxon>Pseudomonadati</taxon>
        <taxon>Planctomycetota</taxon>
        <taxon>Planctomycetia</taxon>
        <taxon>Pirellulales</taxon>
        <taxon>Pirellulaceae</taxon>
        <taxon>Aporhodopirellula</taxon>
    </lineage>
</organism>
<sequence>MSDYPFHFNAEIEENLVRVPPQIIAKIDFTKSKRLRIEGEVNGIRIECALMPIKGKWYFMVSKKLQKLCGASPGDTVSVSFDIADQDFVDVPKELQFALEANEAAMDAWQQWTTGKRRSVVHRIATAKMAETRERRVDEVIGMLLGSRVTESGIISFDDFENVDLRAGTITAVDAFPEARKPAYKVTVDFGSKIGTKRTSAQVTTNYTPEELVGRQVIGVVNFAAKQIGPFMSEFLIVGFYLTDGSVILAVPDRTVPNGAKLA</sequence>
<keyword evidence="6" id="KW-1185">Reference proteome</keyword>
<protein>
    <submittedName>
        <fullName evidence="5">Export-related chaperone CsaA</fullName>
    </submittedName>
</protein>
<dbReference type="SUPFAM" id="SSF50249">
    <property type="entry name" value="Nucleic acid-binding proteins"/>
    <property type="match status" value="1"/>
</dbReference>
<evidence type="ECO:0000259" key="4">
    <source>
        <dbReference type="PROSITE" id="PS50886"/>
    </source>
</evidence>
<dbReference type="NCBIfam" id="NF007494">
    <property type="entry name" value="PRK10089.1-3"/>
    <property type="match status" value="1"/>
</dbReference>
<evidence type="ECO:0000256" key="3">
    <source>
        <dbReference type="PROSITE-ProRule" id="PRU00209"/>
    </source>
</evidence>
<proteinExistence type="predicted"/>
<name>A0A7W5E1T2_9BACT</name>
<dbReference type="PANTHER" id="PTHR11586">
    <property type="entry name" value="TRNA-AMINOACYLATION COFACTOR ARC1 FAMILY MEMBER"/>
    <property type="match status" value="1"/>
</dbReference>
<dbReference type="InterPro" id="IPR015018">
    <property type="entry name" value="DUF1905"/>
</dbReference>
<comment type="caution">
    <text evidence="5">The sequence shown here is derived from an EMBL/GenBank/DDBJ whole genome shotgun (WGS) entry which is preliminary data.</text>
</comment>
<evidence type="ECO:0000313" key="6">
    <source>
        <dbReference type="Proteomes" id="UP000536179"/>
    </source>
</evidence>
<evidence type="ECO:0000256" key="2">
    <source>
        <dbReference type="ARBA" id="ARBA00022884"/>
    </source>
</evidence>
<evidence type="ECO:0000313" key="5">
    <source>
        <dbReference type="EMBL" id="MBB3208610.1"/>
    </source>
</evidence>
<dbReference type="InterPro" id="IPR037079">
    <property type="entry name" value="AF2212/PG0164-like_sf"/>
</dbReference>
<dbReference type="NCBIfam" id="TIGR02222">
    <property type="entry name" value="chap_CsaA"/>
    <property type="match status" value="1"/>
</dbReference>
<dbReference type="PANTHER" id="PTHR11586:SF37">
    <property type="entry name" value="TRNA-BINDING DOMAIN-CONTAINING PROTEIN"/>
    <property type="match status" value="1"/>
</dbReference>
<dbReference type="Gene3D" id="2.40.50.140">
    <property type="entry name" value="Nucleic acid-binding proteins"/>
    <property type="match status" value="1"/>
</dbReference>
<dbReference type="GO" id="GO:0000049">
    <property type="term" value="F:tRNA binding"/>
    <property type="evidence" value="ECO:0007669"/>
    <property type="project" value="UniProtKB-UniRule"/>
</dbReference>
<dbReference type="InterPro" id="IPR012340">
    <property type="entry name" value="NA-bd_OB-fold"/>
</dbReference>
<dbReference type="NCBIfam" id="NF007495">
    <property type="entry name" value="PRK10089.1-4"/>
    <property type="match status" value="1"/>
</dbReference>
<dbReference type="PROSITE" id="PS50886">
    <property type="entry name" value="TRBD"/>
    <property type="match status" value="1"/>
</dbReference>
<reference evidence="5 6" key="1">
    <citation type="submission" date="2020-08" db="EMBL/GenBank/DDBJ databases">
        <title>Genomic Encyclopedia of Type Strains, Phase III (KMG-III): the genomes of soil and plant-associated and newly described type strains.</title>
        <authorList>
            <person name="Whitman W."/>
        </authorList>
    </citation>
    <scope>NUCLEOTIDE SEQUENCE [LARGE SCALE GENOMIC DNA]</scope>
    <source>
        <strain evidence="5 6">CECT 8075</strain>
    </source>
</reference>
<dbReference type="FunFam" id="2.40.50.140:FF:000165">
    <property type="entry name" value="Chaperone CsaA"/>
    <property type="match status" value="1"/>
</dbReference>
<gene>
    <name evidence="5" type="ORF">FHS27_004442</name>
</gene>
<dbReference type="InterPro" id="IPR002547">
    <property type="entry name" value="tRNA-bd_dom"/>
</dbReference>
<accession>A0A7W5E1T2</accession>
<dbReference type="CDD" id="cd02798">
    <property type="entry name" value="tRNA_bind_CsaA"/>
    <property type="match status" value="1"/>
</dbReference>
<evidence type="ECO:0000256" key="1">
    <source>
        <dbReference type="ARBA" id="ARBA00022555"/>
    </source>
</evidence>
<dbReference type="Pfam" id="PF13376">
    <property type="entry name" value="OmdA"/>
    <property type="match status" value="1"/>
</dbReference>
<keyword evidence="2 3" id="KW-0694">RNA-binding</keyword>
<dbReference type="InterPro" id="IPR051270">
    <property type="entry name" value="Tyrosine-tRNA_ligase_regulator"/>
</dbReference>
<dbReference type="Pfam" id="PF08922">
    <property type="entry name" value="DUF1905"/>
    <property type="match status" value="1"/>
</dbReference>
<dbReference type="Proteomes" id="UP000536179">
    <property type="component" value="Unassembled WGS sequence"/>
</dbReference>